<dbReference type="Pfam" id="PF13545">
    <property type="entry name" value="HTH_Crp_2"/>
    <property type="match status" value="1"/>
</dbReference>
<dbReference type="SMART" id="SM00448">
    <property type="entry name" value="REC"/>
    <property type="match status" value="1"/>
</dbReference>
<dbReference type="Gene3D" id="2.60.120.10">
    <property type="entry name" value="Jelly Rolls"/>
    <property type="match status" value="1"/>
</dbReference>
<dbReference type="Pfam" id="PF00072">
    <property type="entry name" value="Response_reg"/>
    <property type="match status" value="1"/>
</dbReference>
<dbReference type="Gene3D" id="3.40.50.2300">
    <property type="match status" value="1"/>
</dbReference>
<feature type="domain" description="HTH crp-type" evidence="9">
    <location>
        <begin position="274"/>
        <end position="345"/>
    </location>
</feature>
<dbReference type="Gene3D" id="1.10.10.10">
    <property type="entry name" value="Winged helix-like DNA-binding domain superfamily/Winged helix DNA-binding domain"/>
    <property type="match status" value="1"/>
</dbReference>
<evidence type="ECO:0000313" key="10">
    <source>
        <dbReference type="EMBL" id="QHS58159.1"/>
    </source>
</evidence>
<dbReference type="InterPro" id="IPR000595">
    <property type="entry name" value="cNMP-bd_dom"/>
</dbReference>
<dbReference type="Proteomes" id="UP000476411">
    <property type="component" value="Chromosome"/>
</dbReference>
<dbReference type="GO" id="GO:0032993">
    <property type="term" value="C:protein-DNA complex"/>
    <property type="evidence" value="ECO:0007669"/>
    <property type="project" value="TreeGrafter"/>
</dbReference>
<evidence type="ECO:0000259" key="7">
    <source>
        <dbReference type="PROSITE" id="PS50042"/>
    </source>
</evidence>
<feature type="modified residue" description="4-aspartylphosphate" evidence="6">
    <location>
        <position position="52"/>
    </location>
</feature>
<sequence length="352" mass="38998">MTTILLIEDNADVRENTAEILELANYKVLTAADGKSGVQLAEAHKPELIICDLTMPGLDGFGVLHLIGKKPDLRTVPFIFLTARTERSDIRKGMDMGADDYITKPFDPVELLNSIESRLKKAATLKETSLQGINGVDSLLNMVSAEQSISALKEGRNIMKHKKKQCVYQEGNHPSCLFYIIKGKVKAYKRNDEGKELITGLYSTGDFFGYAPLLEDTTYKENAETMDDTELAIIPRKDFDELTGSNPQVVQRFIKLLANNIAEKETLLLGIAYNSLRKKVADAILSVCRKYNPSGIDGFGIDISRENLAAVAGVAKESLIRTVGDFRNEKLLDIKEGFIYVTNARKLADLSN</sequence>
<keyword evidence="3" id="KW-0805">Transcription regulation</keyword>
<keyword evidence="2" id="KW-0902">Two-component regulatory system</keyword>
<dbReference type="SUPFAM" id="SSF46785">
    <property type="entry name" value="Winged helix' DNA-binding domain"/>
    <property type="match status" value="1"/>
</dbReference>
<dbReference type="SMART" id="SM00100">
    <property type="entry name" value="cNMP"/>
    <property type="match status" value="1"/>
</dbReference>
<keyword evidence="4" id="KW-0238">DNA-binding</keyword>
<dbReference type="KEGG" id="chih:GWR21_00675"/>
<reference evidence="10 11" key="1">
    <citation type="submission" date="2020-01" db="EMBL/GenBank/DDBJ databases">
        <title>Complete genome sequence of Chitinophaga sp. H33E-04 isolated from quinoa roots.</title>
        <authorList>
            <person name="Weon H.-Y."/>
            <person name="Lee S.A."/>
        </authorList>
    </citation>
    <scope>NUCLEOTIDE SEQUENCE [LARGE SCALE GENOMIC DNA]</scope>
    <source>
        <strain evidence="10 11">H33E-04</strain>
    </source>
</reference>
<dbReference type="GO" id="GO:0005829">
    <property type="term" value="C:cytosol"/>
    <property type="evidence" value="ECO:0007669"/>
    <property type="project" value="TreeGrafter"/>
</dbReference>
<keyword evidence="11" id="KW-1185">Reference proteome</keyword>
<accession>A0A6B9Z8G2</accession>
<feature type="domain" description="Response regulatory" evidence="8">
    <location>
        <begin position="3"/>
        <end position="119"/>
    </location>
</feature>
<organism evidence="10 11">
    <name type="scientific">Chitinophaga agri</name>
    <dbReference type="NCBI Taxonomy" id="2703787"/>
    <lineage>
        <taxon>Bacteria</taxon>
        <taxon>Pseudomonadati</taxon>
        <taxon>Bacteroidota</taxon>
        <taxon>Chitinophagia</taxon>
        <taxon>Chitinophagales</taxon>
        <taxon>Chitinophagaceae</taxon>
        <taxon>Chitinophaga</taxon>
    </lineage>
</organism>
<dbReference type="InterPro" id="IPR014710">
    <property type="entry name" value="RmlC-like_jellyroll"/>
</dbReference>
<dbReference type="InterPro" id="IPR039420">
    <property type="entry name" value="WalR-like"/>
</dbReference>
<protein>
    <submittedName>
        <fullName evidence="10">Response regulator</fullName>
    </submittedName>
</protein>
<dbReference type="GO" id="GO:0000976">
    <property type="term" value="F:transcription cis-regulatory region binding"/>
    <property type="evidence" value="ECO:0007669"/>
    <property type="project" value="TreeGrafter"/>
</dbReference>
<dbReference type="PROSITE" id="PS50110">
    <property type="entry name" value="RESPONSE_REGULATORY"/>
    <property type="match status" value="1"/>
</dbReference>
<dbReference type="SUPFAM" id="SSF51206">
    <property type="entry name" value="cAMP-binding domain-like"/>
    <property type="match status" value="1"/>
</dbReference>
<evidence type="ECO:0000256" key="4">
    <source>
        <dbReference type="ARBA" id="ARBA00023125"/>
    </source>
</evidence>
<dbReference type="InterPro" id="IPR018490">
    <property type="entry name" value="cNMP-bd_dom_sf"/>
</dbReference>
<proteinExistence type="predicted"/>
<evidence type="ECO:0000256" key="5">
    <source>
        <dbReference type="ARBA" id="ARBA00023163"/>
    </source>
</evidence>
<evidence type="ECO:0000259" key="8">
    <source>
        <dbReference type="PROSITE" id="PS50110"/>
    </source>
</evidence>
<dbReference type="CDD" id="cd17574">
    <property type="entry name" value="REC_OmpR"/>
    <property type="match status" value="1"/>
</dbReference>
<dbReference type="InterPro" id="IPR011006">
    <property type="entry name" value="CheY-like_superfamily"/>
</dbReference>
<evidence type="ECO:0000256" key="6">
    <source>
        <dbReference type="PROSITE-ProRule" id="PRU00169"/>
    </source>
</evidence>
<evidence type="ECO:0000256" key="2">
    <source>
        <dbReference type="ARBA" id="ARBA00023012"/>
    </source>
</evidence>
<dbReference type="PANTHER" id="PTHR48111">
    <property type="entry name" value="REGULATOR OF RPOS"/>
    <property type="match status" value="1"/>
</dbReference>
<dbReference type="PANTHER" id="PTHR48111:SF4">
    <property type="entry name" value="DNA-BINDING DUAL TRANSCRIPTIONAL REGULATOR OMPR"/>
    <property type="match status" value="1"/>
</dbReference>
<evidence type="ECO:0000256" key="3">
    <source>
        <dbReference type="ARBA" id="ARBA00023015"/>
    </source>
</evidence>
<dbReference type="GO" id="GO:0000156">
    <property type="term" value="F:phosphorelay response regulator activity"/>
    <property type="evidence" value="ECO:0007669"/>
    <property type="project" value="TreeGrafter"/>
</dbReference>
<feature type="domain" description="Cyclic nucleotide-binding" evidence="7">
    <location>
        <begin position="167"/>
        <end position="260"/>
    </location>
</feature>
<dbReference type="InterPro" id="IPR036390">
    <property type="entry name" value="WH_DNA-bd_sf"/>
</dbReference>
<dbReference type="InterPro" id="IPR036388">
    <property type="entry name" value="WH-like_DNA-bd_sf"/>
</dbReference>
<dbReference type="RefSeq" id="WP_162329864.1">
    <property type="nucleotide sequence ID" value="NZ_CP048113.1"/>
</dbReference>
<keyword evidence="1 6" id="KW-0597">Phosphoprotein</keyword>
<dbReference type="Pfam" id="PF00027">
    <property type="entry name" value="cNMP_binding"/>
    <property type="match status" value="1"/>
</dbReference>
<evidence type="ECO:0000313" key="11">
    <source>
        <dbReference type="Proteomes" id="UP000476411"/>
    </source>
</evidence>
<dbReference type="GO" id="GO:0006355">
    <property type="term" value="P:regulation of DNA-templated transcription"/>
    <property type="evidence" value="ECO:0007669"/>
    <property type="project" value="InterPro"/>
</dbReference>
<dbReference type="PROSITE" id="PS50042">
    <property type="entry name" value="CNMP_BINDING_3"/>
    <property type="match status" value="1"/>
</dbReference>
<keyword evidence="5" id="KW-0804">Transcription</keyword>
<evidence type="ECO:0000256" key="1">
    <source>
        <dbReference type="ARBA" id="ARBA00022553"/>
    </source>
</evidence>
<evidence type="ECO:0000259" key="9">
    <source>
        <dbReference type="PROSITE" id="PS51063"/>
    </source>
</evidence>
<name>A0A6B9Z8G2_9BACT</name>
<dbReference type="EMBL" id="CP048113">
    <property type="protein sequence ID" value="QHS58159.1"/>
    <property type="molecule type" value="Genomic_DNA"/>
</dbReference>
<dbReference type="InterPro" id="IPR012318">
    <property type="entry name" value="HTH_CRP"/>
</dbReference>
<dbReference type="InterPro" id="IPR001789">
    <property type="entry name" value="Sig_transdc_resp-reg_receiver"/>
</dbReference>
<dbReference type="SUPFAM" id="SSF52172">
    <property type="entry name" value="CheY-like"/>
    <property type="match status" value="1"/>
</dbReference>
<dbReference type="AlphaFoldDB" id="A0A6B9Z8G2"/>
<dbReference type="CDD" id="cd00038">
    <property type="entry name" value="CAP_ED"/>
    <property type="match status" value="1"/>
</dbReference>
<dbReference type="PROSITE" id="PS51063">
    <property type="entry name" value="HTH_CRP_2"/>
    <property type="match status" value="1"/>
</dbReference>
<gene>
    <name evidence="10" type="ORF">GWR21_00675</name>
</gene>